<dbReference type="AlphaFoldDB" id="A0A7Z0IVX4"/>
<evidence type="ECO:0000256" key="7">
    <source>
        <dbReference type="ARBA" id="ARBA00023002"/>
    </source>
</evidence>
<evidence type="ECO:0000313" key="10">
    <source>
        <dbReference type="Proteomes" id="UP000564496"/>
    </source>
</evidence>
<organism evidence="9 10">
    <name type="scientific">Nocardioides panzhihuensis</name>
    <dbReference type="NCBI Taxonomy" id="860243"/>
    <lineage>
        <taxon>Bacteria</taxon>
        <taxon>Bacillati</taxon>
        <taxon>Actinomycetota</taxon>
        <taxon>Actinomycetes</taxon>
        <taxon>Propionibacteriales</taxon>
        <taxon>Nocardioidaceae</taxon>
        <taxon>Nocardioides</taxon>
    </lineage>
</organism>
<dbReference type="PANTHER" id="PTHR43104:SF2">
    <property type="entry name" value="L-2-HYDROXYGLUTARATE DEHYDROGENASE, MITOCHONDRIAL"/>
    <property type="match status" value="1"/>
</dbReference>
<dbReference type="Pfam" id="PF06039">
    <property type="entry name" value="Mqo"/>
    <property type="match status" value="1"/>
</dbReference>
<dbReference type="SUPFAM" id="SSF51905">
    <property type="entry name" value="FAD/NAD(P)-binding domain"/>
    <property type="match status" value="1"/>
</dbReference>
<evidence type="ECO:0000256" key="1">
    <source>
        <dbReference type="ARBA" id="ARBA00001139"/>
    </source>
</evidence>
<dbReference type="EMBL" id="JACBZR010000002">
    <property type="protein sequence ID" value="NYI81228.1"/>
    <property type="molecule type" value="Genomic_DNA"/>
</dbReference>
<evidence type="ECO:0000256" key="5">
    <source>
        <dbReference type="ARBA" id="ARBA00022630"/>
    </source>
</evidence>
<dbReference type="GO" id="GO:0006099">
    <property type="term" value="P:tricarboxylic acid cycle"/>
    <property type="evidence" value="ECO:0007669"/>
    <property type="project" value="UniProtKB-UniRule"/>
</dbReference>
<keyword evidence="4 8" id="KW-0816">Tricarboxylic acid cycle</keyword>
<dbReference type="Gene3D" id="3.50.50.60">
    <property type="entry name" value="FAD/NAD(P)-binding domain"/>
    <property type="match status" value="1"/>
</dbReference>
<dbReference type="UniPathway" id="UPA00223">
    <property type="reaction ID" value="UER01008"/>
</dbReference>
<comment type="pathway">
    <text evidence="3 8">Carbohydrate metabolism; tricarboxylic acid cycle; oxaloacetate from (S)-malate (quinone route): step 1/1.</text>
</comment>
<gene>
    <name evidence="8" type="primary">mqo</name>
    <name evidence="9" type="ORF">BJ988_005936</name>
</gene>
<dbReference type="GO" id="GO:0008924">
    <property type="term" value="F:L-malate dehydrogenase (quinone) activity"/>
    <property type="evidence" value="ECO:0007669"/>
    <property type="project" value="UniProtKB-UniRule"/>
</dbReference>
<protein>
    <recommendedName>
        <fullName evidence="8">Probable malate:quinone oxidoreductase</fullName>
        <ecNumber evidence="8">1.1.5.4</ecNumber>
    </recommendedName>
    <alternativeName>
        <fullName evidence="8">MQO</fullName>
    </alternativeName>
    <alternativeName>
        <fullName evidence="8">Malate dehydrogenase [quinone]</fullName>
    </alternativeName>
</protein>
<accession>A0A7Z0IVX4</accession>
<comment type="caution">
    <text evidence="9">The sequence shown here is derived from an EMBL/GenBank/DDBJ whole genome shotgun (WGS) entry which is preliminary data.</text>
</comment>
<dbReference type="NCBIfam" id="NF003606">
    <property type="entry name" value="PRK05257.2-1"/>
    <property type="match status" value="1"/>
</dbReference>
<dbReference type="HAMAP" id="MF_00212">
    <property type="entry name" value="MQO"/>
    <property type="match status" value="1"/>
</dbReference>
<dbReference type="Proteomes" id="UP000564496">
    <property type="component" value="Unassembled WGS sequence"/>
</dbReference>
<dbReference type="Gene3D" id="3.30.9.10">
    <property type="entry name" value="D-Amino Acid Oxidase, subunit A, domain 2"/>
    <property type="match status" value="1"/>
</dbReference>
<evidence type="ECO:0000256" key="3">
    <source>
        <dbReference type="ARBA" id="ARBA00005012"/>
    </source>
</evidence>
<dbReference type="NCBIfam" id="TIGR01320">
    <property type="entry name" value="mal_quin_oxido"/>
    <property type="match status" value="1"/>
</dbReference>
<sequence>MTHELNRAAAGQEAIDADIDADIVLVGGGIMSATLGSMLAVLEPDWKVILVERADALATESSGPWNNAGTGHSGYCELNYMPEATDDTKPTTIAQQFLVTREWWAYLADLGLLDPDLFIHSTPHMNVVFGEHDVTYLRQRFETLTKNPLFSRMEFSEDPATIAAWAPLLMAGREPGDRIAATRVADGTDVDFGALTRAMVQIIDQAGGEVRMGHDVRTLTREADGRWLVGGIRGGKPWTMRSRRVFIGAGGYALNLLQKAKVPEVRGYAVLPVGAAFLRSETPAVVGQHDGKVYSQARVGAPPMSVPHLDKRIVDGKGYLMFGPYATFSTKLLKHGRLSDVFRTLRWHNLHVIAAALVQNLSLVGYLIGELLARPRTKFDQLRRFYPDVDPSEWDLVPAGQRAQLVTPNKHRIGVLQQGTELVVGADGTVAGLVGASPGASTAVPIMLDLLKRWFPQCYVAEWRGTLTRAVPGQWTRWDDRAVESSLHSTAQSLNLNPVRSGP</sequence>
<keyword evidence="6 8" id="KW-0274">FAD</keyword>
<keyword evidence="5 8" id="KW-0285">Flavoprotein</keyword>
<dbReference type="InterPro" id="IPR036188">
    <property type="entry name" value="FAD/NAD-bd_sf"/>
</dbReference>
<evidence type="ECO:0000256" key="4">
    <source>
        <dbReference type="ARBA" id="ARBA00022532"/>
    </source>
</evidence>
<dbReference type="NCBIfam" id="NF003611">
    <property type="entry name" value="PRK05257.3-2"/>
    <property type="match status" value="1"/>
</dbReference>
<dbReference type="RefSeq" id="WP_179661800.1">
    <property type="nucleotide sequence ID" value="NZ_JACBZR010000002.1"/>
</dbReference>
<proteinExistence type="inferred from homology"/>
<evidence type="ECO:0000256" key="6">
    <source>
        <dbReference type="ARBA" id="ARBA00022827"/>
    </source>
</evidence>
<comment type="catalytic activity">
    <reaction evidence="1 8">
        <text>(S)-malate + a quinone = a quinol + oxaloacetate</text>
        <dbReference type="Rhea" id="RHEA:46012"/>
        <dbReference type="ChEBI" id="CHEBI:15589"/>
        <dbReference type="ChEBI" id="CHEBI:16452"/>
        <dbReference type="ChEBI" id="CHEBI:24646"/>
        <dbReference type="ChEBI" id="CHEBI:132124"/>
        <dbReference type="EC" id="1.1.5.4"/>
    </reaction>
</comment>
<dbReference type="GO" id="GO:0047545">
    <property type="term" value="F:(S)-2-hydroxyglutarate dehydrogenase activity"/>
    <property type="evidence" value="ECO:0007669"/>
    <property type="project" value="TreeGrafter"/>
</dbReference>
<reference evidence="9 10" key="1">
    <citation type="submission" date="2020-07" db="EMBL/GenBank/DDBJ databases">
        <title>Sequencing the genomes of 1000 actinobacteria strains.</title>
        <authorList>
            <person name="Klenk H.-P."/>
        </authorList>
    </citation>
    <scope>NUCLEOTIDE SEQUENCE [LARGE SCALE GENOMIC DNA]</scope>
    <source>
        <strain evidence="9 10">DSM 26487</strain>
    </source>
</reference>
<evidence type="ECO:0000256" key="8">
    <source>
        <dbReference type="HAMAP-Rule" id="MF_00212"/>
    </source>
</evidence>
<keyword evidence="10" id="KW-1185">Reference proteome</keyword>
<dbReference type="EC" id="1.1.5.4" evidence="8"/>
<comment type="similarity">
    <text evidence="8">Belongs to the MQO family.</text>
</comment>
<evidence type="ECO:0000313" key="9">
    <source>
        <dbReference type="EMBL" id="NYI81228.1"/>
    </source>
</evidence>
<name>A0A7Z0IVX4_9ACTN</name>
<dbReference type="PANTHER" id="PTHR43104">
    <property type="entry name" value="L-2-HYDROXYGLUTARATE DEHYDROGENASE, MITOCHONDRIAL"/>
    <property type="match status" value="1"/>
</dbReference>
<dbReference type="InterPro" id="IPR006231">
    <property type="entry name" value="MQO"/>
</dbReference>
<evidence type="ECO:0000256" key="2">
    <source>
        <dbReference type="ARBA" id="ARBA00001974"/>
    </source>
</evidence>
<comment type="cofactor">
    <cofactor evidence="2 8">
        <name>FAD</name>
        <dbReference type="ChEBI" id="CHEBI:57692"/>
    </cofactor>
</comment>
<keyword evidence="7 8" id="KW-0560">Oxidoreductase</keyword>